<dbReference type="RefSeq" id="WP_169381198.1">
    <property type="nucleotide sequence ID" value="NZ_JAAXLA010000015.1"/>
</dbReference>
<dbReference type="Pfam" id="PF00005">
    <property type="entry name" value="ABC_tran"/>
    <property type="match status" value="1"/>
</dbReference>
<keyword evidence="2" id="KW-0547">Nucleotide-binding</keyword>
<dbReference type="Proteomes" id="UP000820669">
    <property type="component" value="Unassembled WGS sequence"/>
</dbReference>
<feature type="compositionally biased region" description="Low complexity" evidence="4">
    <location>
        <begin position="11"/>
        <end position="20"/>
    </location>
</feature>
<feature type="region of interest" description="Disordered" evidence="4">
    <location>
        <begin position="1"/>
        <end position="20"/>
    </location>
</feature>
<dbReference type="PANTHER" id="PTHR24220">
    <property type="entry name" value="IMPORT ATP-BINDING PROTEIN"/>
    <property type="match status" value="1"/>
</dbReference>
<dbReference type="PANTHER" id="PTHR24220:SF689">
    <property type="entry name" value="LIPOPROTEIN-RELEASING SYSTEM ATP-BINDING PROTEIN LOLD"/>
    <property type="match status" value="1"/>
</dbReference>
<dbReference type="Gene3D" id="3.40.50.300">
    <property type="entry name" value="P-loop containing nucleotide triphosphate hydrolases"/>
    <property type="match status" value="1"/>
</dbReference>
<sequence length="238" mass="23962">MSTPTTGASRAATTEPGATPPALAARSLYRFFRAGEEETLALQGVTLAVQAGEFVAVVGPSGSGKSTLLACLAGLDEPDGGSVSVGGQRISHRPEAERARMRARMIGVLFQSGNLIEHLTVEGNVALAQQIADRPSRPDRGALLAALGLAPRAGALPRTLSGGEAARAGLAVALANGPAVVLADEPTGELDSGTEASVLELLLGTAARGVAVVVASHSPAVAAAAQRVVRLRDGRVQA</sequence>
<keyword evidence="7" id="KW-1185">Reference proteome</keyword>
<evidence type="ECO:0000256" key="3">
    <source>
        <dbReference type="ARBA" id="ARBA00022840"/>
    </source>
</evidence>
<dbReference type="EMBL" id="JAAXLA010000015">
    <property type="protein sequence ID" value="NMH97748.1"/>
    <property type="molecule type" value="Genomic_DNA"/>
</dbReference>
<dbReference type="PROSITE" id="PS50893">
    <property type="entry name" value="ABC_TRANSPORTER_2"/>
    <property type="match status" value="1"/>
</dbReference>
<dbReference type="InterPro" id="IPR015854">
    <property type="entry name" value="ABC_transpr_LolD-like"/>
</dbReference>
<reference evidence="6 7" key="1">
    <citation type="submission" date="2020-04" db="EMBL/GenBank/DDBJ databases">
        <authorList>
            <person name="Klaysubun C."/>
            <person name="Duangmal K."/>
            <person name="Lipun K."/>
        </authorList>
    </citation>
    <scope>NUCLEOTIDE SEQUENCE [LARGE SCALE GENOMIC DNA]</scope>
    <source>
        <strain evidence="6 7">K10HN5</strain>
    </source>
</reference>
<dbReference type="InterPro" id="IPR017871">
    <property type="entry name" value="ABC_transporter-like_CS"/>
</dbReference>
<dbReference type="InterPro" id="IPR003593">
    <property type="entry name" value="AAA+_ATPase"/>
</dbReference>
<accession>A0ABX1S863</accession>
<gene>
    <name evidence="6" type="ORF">HF526_10560</name>
</gene>
<evidence type="ECO:0000256" key="4">
    <source>
        <dbReference type="SAM" id="MobiDB-lite"/>
    </source>
</evidence>
<dbReference type="SMART" id="SM00382">
    <property type="entry name" value="AAA"/>
    <property type="match status" value="1"/>
</dbReference>
<organism evidence="6 7">
    <name type="scientific">Pseudonocardia acidicola</name>
    <dbReference type="NCBI Taxonomy" id="2724939"/>
    <lineage>
        <taxon>Bacteria</taxon>
        <taxon>Bacillati</taxon>
        <taxon>Actinomycetota</taxon>
        <taxon>Actinomycetes</taxon>
        <taxon>Pseudonocardiales</taxon>
        <taxon>Pseudonocardiaceae</taxon>
        <taxon>Pseudonocardia</taxon>
    </lineage>
</organism>
<dbReference type="PROSITE" id="PS00211">
    <property type="entry name" value="ABC_TRANSPORTER_1"/>
    <property type="match status" value="1"/>
</dbReference>
<name>A0ABX1S863_9PSEU</name>
<comment type="caution">
    <text evidence="6">The sequence shown here is derived from an EMBL/GenBank/DDBJ whole genome shotgun (WGS) entry which is preliminary data.</text>
</comment>
<protein>
    <submittedName>
        <fullName evidence="6">ABC transporter ATP-binding protein</fullName>
    </submittedName>
</protein>
<evidence type="ECO:0000256" key="1">
    <source>
        <dbReference type="ARBA" id="ARBA00005417"/>
    </source>
</evidence>
<dbReference type="GO" id="GO:0005524">
    <property type="term" value="F:ATP binding"/>
    <property type="evidence" value="ECO:0007669"/>
    <property type="project" value="UniProtKB-KW"/>
</dbReference>
<evidence type="ECO:0000313" key="6">
    <source>
        <dbReference type="EMBL" id="NMH97748.1"/>
    </source>
</evidence>
<evidence type="ECO:0000259" key="5">
    <source>
        <dbReference type="PROSITE" id="PS50893"/>
    </source>
</evidence>
<proteinExistence type="inferred from homology"/>
<dbReference type="SUPFAM" id="SSF52540">
    <property type="entry name" value="P-loop containing nucleoside triphosphate hydrolases"/>
    <property type="match status" value="1"/>
</dbReference>
<dbReference type="InterPro" id="IPR027417">
    <property type="entry name" value="P-loop_NTPase"/>
</dbReference>
<dbReference type="InterPro" id="IPR003439">
    <property type="entry name" value="ABC_transporter-like_ATP-bd"/>
</dbReference>
<evidence type="ECO:0000313" key="7">
    <source>
        <dbReference type="Proteomes" id="UP000820669"/>
    </source>
</evidence>
<comment type="similarity">
    <text evidence="1">Belongs to the ABC transporter superfamily.</text>
</comment>
<feature type="domain" description="ABC transporter" evidence="5">
    <location>
        <begin position="23"/>
        <end position="238"/>
    </location>
</feature>
<keyword evidence="3 6" id="KW-0067">ATP-binding</keyword>
<evidence type="ECO:0000256" key="2">
    <source>
        <dbReference type="ARBA" id="ARBA00022741"/>
    </source>
</evidence>